<protein>
    <submittedName>
        <fullName evidence="2">NagC family transcriptional regulator</fullName>
    </submittedName>
    <submittedName>
        <fullName evidence="3">Transcriptional regulator/sugar kinase</fullName>
    </submittedName>
</protein>
<dbReference type="EMBL" id="UFSB01000001">
    <property type="protein sequence ID" value="SUU36550.1"/>
    <property type="molecule type" value="Genomic_DNA"/>
</dbReference>
<keyword evidence="3" id="KW-0418">Kinase</keyword>
<dbReference type="PANTHER" id="PTHR18964">
    <property type="entry name" value="ROK (REPRESSOR, ORF, KINASE) FAMILY"/>
    <property type="match status" value="1"/>
</dbReference>
<dbReference type="InterPro" id="IPR036390">
    <property type="entry name" value="WH_DNA-bd_sf"/>
</dbReference>
<dbReference type="PANTHER" id="PTHR18964:SF149">
    <property type="entry name" value="BIFUNCTIONAL UDP-N-ACETYLGLUCOSAMINE 2-EPIMERASE_N-ACETYLMANNOSAMINE KINASE"/>
    <property type="match status" value="1"/>
</dbReference>
<dbReference type="Pfam" id="PF00480">
    <property type="entry name" value="ROK"/>
    <property type="match status" value="2"/>
</dbReference>
<dbReference type="AlphaFoldDB" id="A0A263HCU5"/>
<dbReference type="Gene3D" id="1.10.10.10">
    <property type="entry name" value="Winged helix-like DNA-binding domain superfamily/Winged helix DNA-binding domain"/>
    <property type="match status" value="1"/>
</dbReference>
<organism evidence="3 5">
    <name type="scientific">Actinobacillus seminis</name>
    <dbReference type="NCBI Taxonomy" id="722"/>
    <lineage>
        <taxon>Bacteria</taxon>
        <taxon>Pseudomonadati</taxon>
        <taxon>Pseudomonadota</taxon>
        <taxon>Gammaproteobacteria</taxon>
        <taxon>Pasteurellales</taxon>
        <taxon>Pasteurellaceae</taxon>
        <taxon>Actinobacillus</taxon>
    </lineage>
</organism>
<dbReference type="Gene3D" id="3.30.420.40">
    <property type="match status" value="2"/>
</dbReference>
<dbReference type="Proteomes" id="UP000254507">
    <property type="component" value="Unassembled WGS sequence"/>
</dbReference>
<dbReference type="EMBL" id="NLFK01000005">
    <property type="protein sequence ID" value="OZN24911.1"/>
    <property type="molecule type" value="Genomic_DNA"/>
</dbReference>
<name>A0A263HCU5_9PAST</name>
<dbReference type="OrthoDB" id="3189808at2"/>
<dbReference type="InterPro" id="IPR036388">
    <property type="entry name" value="WH-like_DNA-bd_sf"/>
</dbReference>
<evidence type="ECO:0000313" key="2">
    <source>
        <dbReference type="EMBL" id="OZN24911.1"/>
    </source>
</evidence>
<keyword evidence="4" id="KW-1185">Reference proteome</keyword>
<evidence type="ECO:0000256" key="1">
    <source>
        <dbReference type="ARBA" id="ARBA00006479"/>
    </source>
</evidence>
<dbReference type="InterPro" id="IPR000600">
    <property type="entry name" value="ROK"/>
</dbReference>
<dbReference type="SUPFAM" id="SSF53067">
    <property type="entry name" value="Actin-like ATPase domain"/>
    <property type="match status" value="2"/>
</dbReference>
<sequence length="408" mass="46498">MAKVRKEDKLPLKLKQLGKIYQLIEQFEEISRIDLSKLSRLAPATITALTRQLIDEKLIIERAVQNTESRGRPAVGLCVSPFYWQSICAILIEDHFDILLCGLDGAPIEQAIYPLHSDDFDHLDQFLLNCVQHFMSNIQPKLNHPMTFSIAVAGELDKSTQNLVRLGKRTLDLNLRALFEPHFDIPILITEYFQTWLYAENTLGSVIGCDNVLFLQLDDVINLGVLVQGELLYHKEYKKINIDKLIVPKDNLLQELINIHLPELERYQLTNQITHKAIYQLIDQLYPKNVLANKNDKIQFLCQKANDGDKSAVNILYFIADTLAYVLMNLVNIFSSEKIMFSSSLLSAKDIFLPRLNATLAKNLVNTPHQTEVVISQYQWNSPVVLTSAIKQGIYNGSLLTHLIKSET</sequence>
<evidence type="ECO:0000313" key="3">
    <source>
        <dbReference type="EMBL" id="SUU36550.1"/>
    </source>
</evidence>
<dbReference type="Proteomes" id="UP000215738">
    <property type="component" value="Unassembled WGS sequence"/>
</dbReference>
<reference evidence="2 4" key="1">
    <citation type="submission" date="2017-07" db="EMBL/GenBank/DDBJ databases">
        <title>Virulence factors identified in Actinobacillus seminis.</title>
        <authorList>
            <person name="Negrete-Abascal E."/>
            <person name="Vaca-Pacheco S."/>
            <person name="Montes-Garcia F."/>
            <person name="Leyto-Gil A.M."/>
            <person name="Fragoso-Garcia E."/>
            <person name="Carvente-Garcia R."/>
            <person name="Perez-Agueros S."/>
            <person name="Castelan-Sanchez H.G."/>
            <person name="Garcia-Molina A."/>
            <person name="Villamar T.E."/>
            <person name="Vazquez-Cruz C."/>
        </authorList>
    </citation>
    <scope>NUCLEOTIDE SEQUENCE [LARGE SCALE GENOMIC DNA]</scope>
    <source>
        <strain evidence="2 4">ATCC 15768</strain>
    </source>
</reference>
<evidence type="ECO:0000313" key="5">
    <source>
        <dbReference type="Proteomes" id="UP000254507"/>
    </source>
</evidence>
<gene>
    <name evidence="3" type="primary">mlc_2</name>
    <name evidence="2" type="ORF">CFY87_06165</name>
    <name evidence="3" type="ORF">NCTC10851_01262</name>
</gene>
<proteinExistence type="inferred from homology"/>
<dbReference type="GO" id="GO:0016301">
    <property type="term" value="F:kinase activity"/>
    <property type="evidence" value="ECO:0007669"/>
    <property type="project" value="UniProtKB-KW"/>
</dbReference>
<dbReference type="SUPFAM" id="SSF46785">
    <property type="entry name" value="Winged helix' DNA-binding domain"/>
    <property type="match status" value="1"/>
</dbReference>
<accession>A0A263HCU5</accession>
<dbReference type="InParanoid" id="A0A263HCU5"/>
<dbReference type="InterPro" id="IPR043129">
    <property type="entry name" value="ATPase_NBD"/>
</dbReference>
<dbReference type="GO" id="GO:0006351">
    <property type="term" value="P:DNA-templated transcription"/>
    <property type="evidence" value="ECO:0007669"/>
    <property type="project" value="TreeGrafter"/>
</dbReference>
<evidence type="ECO:0000313" key="4">
    <source>
        <dbReference type="Proteomes" id="UP000215738"/>
    </source>
</evidence>
<dbReference type="RefSeq" id="WP_094946364.1">
    <property type="nucleotide sequence ID" value="NZ_NLFK01000005.1"/>
</dbReference>
<reference evidence="3 5" key="2">
    <citation type="submission" date="2018-06" db="EMBL/GenBank/DDBJ databases">
        <authorList>
            <consortium name="Pathogen Informatics"/>
            <person name="Doyle S."/>
        </authorList>
    </citation>
    <scope>NUCLEOTIDE SEQUENCE [LARGE SCALE GENOMIC DNA]</scope>
    <source>
        <strain evidence="3 5">NCTC10851</strain>
    </source>
</reference>
<dbReference type="GO" id="GO:0003677">
    <property type="term" value="F:DNA binding"/>
    <property type="evidence" value="ECO:0007669"/>
    <property type="project" value="TreeGrafter"/>
</dbReference>
<comment type="similarity">
    <text evidence="1">Belongs to the ROK (NagC/XylR) family.</text>
</comment>
<keyword evidence="3" id="KW-0808">Transferase</keyword>